<evidence type="ECO:0000313" key="4">
    <source>
        <dbReference type="Proteomes" id="UP001221217"/>
    </source>
</evidence>
<evidence type="ECO:0008006" key="5">
    <source>
        <dbReference type="Google" id="ProtNLM"/>
    </source>
</evidence>
<comment type="caution">
    <text evidence="3">The sequence shown here is derived from an EMBL/GenBank/DDBJ whole genome shotgun (WGS) entry which is preliminary data.</text>
</comment>
<proteinExistence type="inferred from homology"/>
<evidence type="ECO:0000256" key="2">
    <source>
        <dbReference type="ARBA" id="ARBA00023235"/>
    </source>
</evidence>
<dbReference type="SUPFAM" id="SSF54506">
    <property type="entry name" value="Diaminopimelate epimerase-like"/>
    <property type="match status" value="2"/>
</dbReference>
<name>A0AAJ1ML19_9SPIO</name>
<dbReference type="AlphaFoldDB" id="A0AAJ1ML19"/>
<organism evidence="3 4">
    <name type="scientific">Candidatus Thalassospirochaeta sargassi</name>
    <dbReference type="NCBI Taxonomy" id="3119039"/>
    <lineage>
        <taxon>Bacteria</taxon>
        <taxon>Pseudomonadati</taxon>
        <taxon>Spirochaetota</taxon>
        <taxon>Spirochaetia</taxon>
        <taxon>Spirochaetales</taxon>
        <taxon>Spirochaetaceae</taxon>
        <taxon>Candidatus Thalassospirochaeta</taxon>
    </lineage>
</organism>
<protein>
    <recommendedName>
        <fullName evidence="5">Diaminopimelate epimerase</fullName>
    </recommendedName>
</protein>
<dbReference type="PANTHER" id="PTHR31689:SF0">
    <property type="entry name" value="DIAMINOPIMELATE EPIMERASE"/>
    <property type="match status" value="1"/>
</dbReference>
<evidence type="ECO:0000256" key="1">
    <source>
        <dbReference type="ARBA" id="ARBA00010219"/>
    </source>
</evidence>
<dbReference type="Proteomes" id="UP001221217">
    <property type="component" value="Unassembled WGS sequence"/>
</dbReference>
<comment type="similarity">
    <text evidence="1">Belongs to the diaminopimelate epimerase family.</text>
</comment>
<evidence type="ECO:0000313" key="3">
    <source>
        <dbReference type="EMBL" id="MDC7228392.1"/>
    </source>
</evidence>
<keyword evidence="2" id="KW-0413">Isomerase</keyword>
<gene>
    <name evidence="3" type="ORF">PQJ61_16645</name>
</gene>
<dbReference type="GO" id="GO:0009089">
    <property type="term" value="P:lysine biosynthetic process via diaminopimelate"/>
    <property type="evidence" value="ECO:0007669"/>
    <property type="project" value="InterPro"/>
</dbReference>
<accession>A0AAJ1ML19</accession>
<dbReference type="PANTHER" id="PTHR31689">
    <property type="entry name" value="DIAMINOPIMELATE EPIMERASE, CHLOROPLASTIC"/>
    <property type="match status" value="1"/>
</dbReference>
<dbReference type="InterPro" id="IPR001653">
    <property type="entry name" value="DAP_epimerase_DapF"/>
</dbReference>
<dbReference type="Gene3D" id="3.10.310.10">
    <property type="entry name" value="Diaminopimelate Epimerase, Chain A, domain 1"/>
    <property type="match status" value="2"/>
</dbReference>
<dbReference type="GO" id="GO:0005829">
    <property type="term" value="C:cytosol"/>
    <property type="evidence" value="ECO:0007669"/>
    <property type="project" value="TreeGrafter"/>
</dbReference>
<sequence length="278" mass="30495">MDFDFYKLQSAGNDLILTNYAGKDFPPDTDLSAIGRYVCRRDYGIGGNGLIAVKMLSPDSIVASFIDPSGGFPSTTSDAALCLSRYVFDSGVAGKNDFILSINGNDHKIGIIDSNNFRLSLGIPQNDQGTELIERPNLDYIRTIQAGSKDYPVSVIHIQKTGVVVFTEVCDISNLKNKADEILKTAEIDSSQRLIFATVNSREELEVHIRNSRGDDFSSSCAIAAAASVVNGFLDRNASIIHKSGEYYFQWLQPSNEIFITGSSDYVYSGSMFIDFED</sequence>
<reference evidence="3 4" key="1">
    <citation type="submission" date="2022-12" db="EMBL/GenBank/DDBJ databases">
        <title>Metagenome assembled genome from gulf of manar.</title>
        <authorList>
            <person name="Kohli P."/>
            <person name="Pk S."/>
            <person name="Venkata Ramana C."/>
            <person name="Sasikala C."/>
        </authorList>
    </citation>
    <scope>NUCLEOTIDE SEQUENCE [LARGE SCALE GENOMIC DNA]</scope>
    <source>
        <strain evidence="3">JB008</strain>
    </source>
</reference>
<dbReference type="GO" id="GO:0008837">
    <property type="term" value="F:diaminopimelate epimerase activity"/>
    <property type="evidence" value="ECO:0007669"/>
    <property type="project" value="InterPro"/>
</dbReference>
<dbReference type="EMBL" id="JAQQAL010000045">
    <property type="protein sequence ID" value="MDC7228392.1"/>
    <property type="molecule type" value="Genomic_DNA"/>
</dbReference>